<dbReference type="InterPro" id="IPR021533">
    <property type="entry name" value="PepSY-like"/>
</dbReference>
<organism evidence="3 4">
    <name type="scientific">Jilunia laotingensis</name>
    <dbReference type="NCBI Taxonomy" id="2763675"/>
    <lineage>
        <taxon>Bacteria</taxon>
        <taxon>Pseudomonadati</taxon>
        <taxon>Bacteroidota</taxon>
        <taxon>Bacteroidia</taxon>
        <taxon>Bacteroidales</taxon>
        <taxon>Bacteroidaceae</taxon>
        <taxon>Jilunia</taxon>
    </lineage>
</organism>
<gene>
    <name evidence="3" type="ORF">H8744_18320</name>
</gene>
<proteinExistence type="predicted"/>
<feature type="domain" description="Putative beta-lactamase-inhibitor-like PepSY-like" evidence="2">
    <location>
        <begin position="59"/>
        <end position="149"/>
    </location>
</feature>
<keyword evidence="1" id="KW-0732">Signal</keyword>
<dbReference type="SUPFAM" id="SSF160574">
    <property type="entry name" value="BT0923-like"/>
    <property type="match status" value="1"/>
</dbReference>
<evidence type="ECO:0000313" key="3">
    <source>
        <dbReference type="EMBL" id="MBC8595167.1"/>
    </source>
</evidence>
<dbReference type="Gene3D" id="3.10.450.360">
    <property type="match status" value="1"/>
</dbReference>
<comment type="caution">
    <text evidence="3">The sequence shown here is derived from an EMBL/GenBank/DDBJ whole genome shotgun (WGS) entry which is preliminary data.</text>
</comment>
<evidence type="ECO:0000256" key="1">
    <source>
        <dbReference type="SAM" id="SignalP"/>
    </source>
</evidence>
<protein>
    <submittedName>
        <fullName evidence="3">PepSY-like domain-containing protein</fullName>
    </submittedName>
</protein>
<dbReference type="Proteomes" id="UP000651085">
    <property type="component" value="Unassembled WGS sequence"/>
</dbReference>
<dbReference type="AlphaFoldDB" id="A0A926ILN2"/>
<dbReference type="EMBL" id="JACRTF010000001">
    <property type="protein sequence ID" value="MBC8595167.1"/>
    <property type="molecule type" value="Genomic_DNA"/>
</dbReference>
<reference evidence="3" key="1">
    <citation type="submission" date="2020-08" db="EMBL/GenBank/DDBJ databases">
        <title>Genome public.</title>
        <authorList>
            <person name="Liu C."/>
            <person name="Sun Q."/>
        </authorList>
    </citation>
    <scope>NUCLEOTIDE SEQUENCE</scope>
    <source>
        <strain evidence="3">N12</strain>
    </source>
</reference>
<feature type="chain" id="PRO_5037173541" evidence="1">
    <location>
        <begin position="27"/>
        <end position="164"/>
    </location>
</feature>
<dbReference type="Pfam" id="PF11396">
    <property type="entry name" value="PepSY_like"/>
    <property type="match status" value="1"/>
</dbReference>
<sequence>MIKFKMNILTVILLAVVFAFGSCSNADDDYLPPNSDIVTALHELYPGVKDIEWSQKGVYYVADCWVDGNELDVWFDANANWVMTEQELFEEQLPEAVNTAYLESNYADWVIDDITKLTYPSKAEEYLLEVQRGTQERALYYSAYGGLLKEKDITGADFTHWPEM</sequence>
<accession>A0A926ILN2</accession>
<feature type="signal peptide" evidence="1">
    <location>
        <begin position="1"/>
        <end position="26"/>
    </location>
</feature>
<evidence type="ECO:0000313" key="4">
    <source>
        <dbReference type="Proteomes" id="UP000651085"/>
    </source>
</evidence>
<keyword evidence="4" id="KW-1185">Reference proteome</keyword>
<name>A0A926ILN2_9BACT</name>
<dbReference type="PROSITE" id="PS51257">
    <property type="entry name" value="PROKAR_LIPOPROTEIN"/>
    <property type="match status" value="1"/>
</dbReference>
<dbReference type="RefSeq" id="WP_262436226.1">
    <property type="nucleotide sequence ID" value="NZ_JACRTF010000001.1"/>
</dbReference>
<evidence type="ECO:0000259" key="2">
    <source>
        <dbReference type="Pfam" id="PF11396"/>
    </source>
</evidence>